<dbReference type="GO" id="GO:0016020">
    <property type="term" value="C:membrane"/>
    <property type="evidence" value="ECO:0007669"/>
    <property type="project" value="UniProtKB-SubCell"/>
</dbReference>
<keyword evidence="2" id="KW-0723">Serine/threonine-protein kinase</keyword>
<dbReference type="GO" id="GO:0005524">
    <property type="term" value="F:ATP binding"/>
    <property type="evidence" value="ECO:0007669"/>
    <property type="project" value="UniProtKB-KW"/>
</dbReference>
<dbReference type="PROSITE" id="PS00108">
    <property type="entry name" value="PROTEIN_KINASE_ST"/>
    <property type="match status" value="1"/>
</dbReference>
<name>A0AAP0RHS0_LIQFO</name>
<dbReference type="InterPro" id="IPR008271">
    <property type="entry name" value="Ser/Thr_kinase_AS"/>
</dbReference>
<evidence type="ECO:0000256" key="7">
    <source>
        <dbReference type="ARBA" id="ARBA00022777"/>
    </source>
</evidence>
<keyword evidence="8" id="KW-0067">ATP-binding</keyword>
<comment type="caution">
    <text evidence="15">The sequence shown here is derived from an EMBL/GenBank/DDBJ whole genome shotgun (WGS) entry which is preliminary data.</text>
</comment>
<dbReference type="Gene3D" id="1.10.510.10">
    <property type="entry name" value="Transferase(Phosphotransferase) domain 1"/>
    <property type="match status" value="1"/>
</dbReference>
<evidence type="ECO:0000256" key="10">
    <source>
        <dbReference type="ARBA" id="ARBA00023136"/>
    </source>
</evidence>
<dbReference type="EMBL" id="JBBPBK010000010">
    <property type="protein sequence ID" value="KAK9277198.1"/>
    <property type="molecule type" value="Genomic_DNA"/>
</dbReference>
<evidence type="ECO:0000313" key="16">
    <source>
        <dbReference type="Proteomes" id="UP001415857"/>
    </source>
</evidence>
<keyword evidence="9" id="KW-1133">Transmembrane helix</keyword>
<protein>
    <recommendedName>
        <fullName evidence="14">Protein kinase domain-containing protein</fullName>
    </recommendedName>
</protein>
<comment type="subcellular location">
    <subcellularLocation>
        <location evidence="1">Membrane</location>
        <topology evidence="1">Single-pass type I membrane protein</topology>
    </subcellularLocation>
</comment>
<evidence type="ECO:0000256" key="13">
    <source>
        <dbReference type="SAM" id="SignalP"/>
    </source>
</evidence>
<dbReference type="PANTHER" id="PTHR27009">
    <property type="entry name" value="RUST RESISTANCE KINASE LR10-RELATED"/>
    <property type="match status" value="1"/>
</dbReference>
<dbReference type="FunFam" id="1.10.510.10:FF:000590">
    <property type="entry name" value="PR5-like receptor kinase"/>
    <property type="match status" value="1"/>
</dbReference>
<evidence type="ECO:0000313" key="15">
    <source>
        <dbReference type="EMBL" id="KAK9277198.1"/>
    </source>
</evidence>
<keyword evidence="7" id="KW-0418">Kinase</keyword>
<dbReference type="SUPFAM" id="SSF56112">
    <property type="entry name" value="Protein kinase-like (PK-like)"/>
    <property type="match status" value="1"/>
</dbReference>
<keyword evidence="6" id="KW-0547">Nucleotide-binding</keyword>
<evidence type="ECO:0000256" key="9">
    <source>
        <dbReference type="ARBA" id="ARBA00022989"/>
    </source>
</evidence>
<evidence type="ECO:0000256" key="2">
    <source>
        <dbReference type="ARBA" id="ARBA00022527"/>
    </source>
</evidence>
<proteinExistence type="predicted"/>
<reference evidence="15 16" key="1">
    <citation type="journal article" date="2024" name="Plant J.">
        <title>Genome sequences and population genomics reveal climatic adaptation and genomic divergence between two closely related sweetgum species.</title>
        <authorList>
            <person name="Xu W.Q."/>
            <person name="Ren C.Q."/>
            <person name="Zhang X.Y."/>
            <person name="Comes H.P."/>
            <person name="Liu X.H."/>
            <person name="Li Y.G."/>
            <person name="Kettle C.J."/>
            <person name="Jalonen R."/>
            <person name="Gaisberger H."/>
            <person name="Ma Y.Z."/>
            <person name="Qiu Y.X."/>
        </authorList>
    </citation>
    <scope>NUCLEOTIDE SEQUENCE [LARGE SCALE GENOMIC DNA]</scope>
    <source>
        <strain evidence="15">Hangzhou</strain>
    </source>
</reference>
<feature type="signal peptide" evidence="13">
    <location>
        <begin position="1"/>
        <end position="23"/>
    </location>
</feature>
<evidence type="ECO:0000256" key="6">
    <source>
        <dbReference type="ARBA" id="ARBA00022741"/>
    </source>
</evidence>
<keyword evidence="10" id="KW-0472">Membrane</keyword>
<keyword evidence="16" id="KW-1185">Reference proteome</keyword>
<sequence>MATAYIFVFFVLSNLVLLHSTEGVKRYSNNTKCPLFYCGDIGKISILFTNYTTHDSEIDCRSLTVDNCTKPGQKFQLESGGKLYDVLSIYPADGVGLDDPWLHEHLQSCKYENLTSPISPISFNSTPSLTVLECDQTLNIIPHPYYSFIGYPDCNLFSSYPLRRCSRKTLNMNHPNNDLNSLIAVNIFPEVRVSRNCRMCHYEDECRNNDNGKLECDDANKGTNMKEKSGEGGYGSVYKGKLHDGRLVAVKVMNESKGNGEEFVNEVASISRTSHVNIVTLLGFCFQGSKRALFYEFMPNRSLEKFIYETPLKGDRQLGWKTLYQIAIGIAQGLEYLHHGCNTRILHFDIKPHNILLDENFCPKISDFGLSKLCQKKESIVSMQGARGTAGYIAPEVLSRHFGGVSHKSDVYSYGMIVLEMVGGRKNIDVGVGHTSEIYFPHWIYKRLHEQSDQLGLHGVMNEEENEKVRKMILVGLWCIQTYPSNRPPMNRVLDMLQGSLGSLQIPPRPFLSSPPRSPVDSSTTHVMTL</sequence>
<feature type="region of interest" description="Disordered" evidence="12">
    <location>
        <begin position="508"/>
        <end position="530"/>
    </location>
</feature>
<evidence type="ECO:0000259" key="14">
    <source>
        <dbReference type="PROSITE" id="PS50011"/>
    </source>
</evidence>
<dbReference type="GO" id="GO:0004674">
    <property type="term" value="F:protein serine/threonine kinase activity"/>
    <property type="evidence" value="ECO:0007669"/>
    <property type="project" value="UniProtKB-KW"/>
</dbReference>
<dbReference type="AlphaFoldDB" id="A0AAP0RHS0"/>
<evidence type="ECO:0000256" key="4">
    <source>
        <dbReference type="ARBA" id="ARBA00022692"/>
    </source>
</evidence>
<dbReference type="SMART" id="SM00220">
    <property type="entry name" value="S_TKc"/>
    <property type="match status" value="1"/>
</dbReference>
<feature type="chain" id="PRO_5043005193" description="Protein kinase domain-containing protein" evidence="13">
    <location>
        <begin position="24"/>
        <end position="530"/>
    </location>
</feature>
<dbReference type="InterPro" id="IPR011009">
    <property type="entry name" value="Kinase-like_dom_sf"/>
</dbReference>
<dbReference type="InterPro" id="IPR045874">
    <property type="entry name" value="LRK10/LRL21-25-like"/>
</dbReference>
<feature type="compositionally biased region" description="Polar residues" evidence="12">
    <location>
        <begin position="520"/>
        <end position="530"/>
    </location>
</feature>
<dbReference type="Proteomes" id="UP001415857">
    <property type="component" value="Unassembled WGS sequence"/>
</dbReference>
<dbReference type="PROSITE" id="PS50011">
    <property type="entry name" value="PROTEIN_KINASE_DOM"/>
    <property type="match status" value="1"/>
</dbReference>
<keyword evidence="4" id="KW-0812">Transmembrane</keyword>
<keyword evidence="11" id="KW-0325">Glycoprotein</keyword>
<evidence type="ECO:0000256" key="1">
    <source>
        <dbReference type="ARBA" id="ARBA00004479"/>
    </source>
</evidence>
<evidence type="ECO:0000256" key="5">
    <source>
        <dbReference type="ARBA" id="ARBA00022729"/>
    </source>
</evidence>
<feature type="domain" description="Protein kinase" evidence="14">
    <location>
        <begin position="223"/>
        <end position="512"/>
    </location>
</feature>
<evidence type="ECO:0000256" key="3">
    <source>
        <dbReference type="ARBA" id="ARBA00022679"/>
    </source>
</evidence>
<evidence type="ECO:0000256" key="11">
    <source>
        <dbReference type="ARBA" id="ARBA00023180"/>
    </source>
</evidence>
<dbReference type="Pfam" id="PF00069">
    <property type="entry name" value="Pkinase"/>
    <property type="match status" value="1"/>
</dbReference>
<keyword evidence="3" id="KW-0808">Transferase</keyword>
<evidence type="ECO:0000256" key="8">
    <source>
        <dbReference type="ARBA" id="ARBA00022840"/>
    </source>
</evidence>
<dbReference type="InterPro" id="IPR000719">
    <property type="entry name" value="Prot_kinase_dom"/>
</dbReference>
<gene>
    <name evidence="15" type="ORF">L1049_006737</name>
</gene>
<keyword evidence="5 13" id="KW-0732">Signal</keyword>
<evidence type="ECO:0000256" key="12">
    <source>
        <dbReference type="SAM" id="MobiDB-lite"/>
    </source>
</evidence>
<organism evidence="15 16">
    <name type="scientific">Liquidambar formosana</name>
    <name type="common">Formosan gum</name>
    <dbReference type="NCBI Taxonomy" id="63359"/>
    <lineage>
        <taxon>Eukaryota</taxon>
        <taxon>Viridiplantae</taxon>
        <taxon>Streptophyta</taxon>
        <taxon>Embryophyta</taxon>
        <taxon>Tracheophyta</taxon>
        <taxon>Spermatophyta</taxon>
        <taxon>Magnoliopsida</taxon>
        <taxon>eudicotyledons</taxon>
        <taxon>Gunneridae</taxon>
        <taxon>Pentapetalae</taxon>
        <taxon>Saxifragales</taxon>
        <taxon>Altingiaceae</taxon>
        <taxon>Liquidambar</taxon>
    </lineage>
</organism>
<dbReference type="Gene3D" id="3.30.200.20">
    <property type="entry name" value="Phosphorylase Kinase, domain 1"/>
    <property type="match status" value="1"/>
</dbReference>
<accession>A0AAP0RHS0</accession>